<dbReference type="SUPFAM" id="SSF56645">
    <property type="entry name" value="Acyl-CoA dehydrogenase NM domain-like"/>
    <property type="match status" value="1"/>
</dbReference>
<feature type="domain" description="Acyl-CoA oxidase/dehydrogenase middle" evidence="7">
    <location>
        <begin position="116"/>
        <end position="214"/>
    </location>
</feature>
<dbReference type="FunFam" id="2.40.110.10:FF:000014">
    <property type="entry name" value="Probable acyl-CoA dehydrogenase"/>
    <property type="match status" value="1"/>
</dbReference>
<reference evidence="10" key="1">
    <citation type="submission" date="2011-01" db="EMBL/GenBank/DDBJ databases">
        <title>Complete sequence of plasmid of Mesorhizobium ciceri bv. biserrulae WSM1271.</title>
        <authorList>
            <person name="Lucas S."/>
            <person name="Copeland A."/>
            <person name="Lapidus A."/>
            <person name="Cheng J.-F."/>
            <person name="Goodwin L."/>
            <person name="Pitluck S."/>
            <person name="Teshima H."/>
            <person name="Detter J.C."/>
            <person name="Han C."/>
            <person name="Tapia R."/>
            <person name="Land M."/>
            <person name="Hauser L."/>
            <person name="Kyrpides N."/>
            <person name="Ivanova N."/>
            <person name="Nandasena K."/>
            <person name="Reeve W.G."/>
            <person name="Howieson J.G."/>
            <person name="O'Hara G."/>
            <person name="Tiwari R.P."/>
            <person name="Woyke T."/>
        </authorList>
    </citation>
    <scope>NUCLEOTIDE SEQUENCE [LARGE SCALE GENOMIC DNA]</scope>
    <source>
        <strain evidence="10">HAMBI 2942 / LMG 23838 / WSM1271</strain>
        <plasmid evidence="10">Plasmid pMESCI01</plasmid>
    </source>
</reference>
<dbReference type="InterPro" id="IPR006091">
    <property type="entry name" value="Acyl-CoA_Oxase/DH_mid-dom"/>
</dbReference>
<evidence type="ECO:0000256" key="4">
    <source>
        <dbReference type="ARBA" id="ARBA00022827"/>
    </source>
</evidence>
<evidence type="ECO:0000313" key="10">
    <source>
        <dbReference type="Proteomes" id="UP000007471"/>
    </source>
</evidence>
<dbReference type="eggNOG" id="COG1960">
    <property type="taxonomic scope" value="Bacteria"/>
</dbReference>
<dbReference type="InterPro" id="IPR009100">
    <property type="entry name" value="AcylCoA_DH/oxidase_NM_dom_sf"/>
</dbReference>
<dbReference type="KEGG" id="mci:Mesci_6214"/>
<dbReference type="Gene3D" id="2.40.110.10">
    <property type="entry name" value="Butyryl-CoA Dehydrogenase, subunit A, domain 2"/>
    <property type="match status" value="1"/>
</dbReference>
<evidence type="ECO:0000256" key="2">
    <source>
        <dbReference type="ARBA" id="ARBA00009347"/>
    </source>
</evidence>
<evidence type="ECO:0000313" key="9">
    <source>
        <dbReference type="EMBL" id="ADV15209.1"/>
    </source>
</evidence>
<proteinExistence type="inferred from homology"/>
<dbReference type="Gene3D" id="1.10.540.10">
    <property type="entry name" value="Acyl-CoA dehydrogenase/oxidase, N-terminal domain"/>
    <property type="match status" value="1"/>
</dbReference>
<dbReference type="Pfam" id="PF02771">
    <property type="entry name" value="Acyl-CoA_dh_N"/>
    <property type="match status" value="1"/>
</dbReference>
<evidence type="ECO:0000256" key="3">
    <source>
        <dbReference type="ARBA" id="ARBA00022630"/>
    </source>
</evidence>
<name>E8TPH4_MESCW</name>
<evidence type="ECO:0000256" key="5">
    <source>
        <dbReference type="RuleBase" id="RU362125"/>
    </source>
</evidence>
<dbReference type="PROSITE" id="PS00073">
    <property type="entry name" value="ACYL_COA_DH_2"/>
    <property type="match status" value="1"/>
</dbReference>
<dbReference type="PANTHER" id="PTHR43884:SF12">
    <property type="entry name" value="ISOVALERYL-COA DEHYDROGENASE, MITOCHONDRIAL-RELATED"/>
    <property type="match status" value="1"/>
</dbReference>
<dbReference type="Pfam" id="PF00441">
    <property type="entry name" value="Acyl-CoA_dh_1"/>
    <property type="match status" value="1"/>
</dbReference>
<dbReference type="OrthoDB" id="9775090at2"/>
<evidence type="ECO:0000259" key="7">
    <source>
        <dbReference type="Pfam" id="PF02770"/>
    </source>
</evidence>
<dbReference type="InterPro" id="IPR037069">
    <property type="entry name" value="AcylCoA_DH/ox_N_sf"/>
</dbReference>
<organism evidence="9 10">
    <name type="scientific">Mesorhizobium ciceri biovar biserrulae (strain HAMBI 2942 / LMG 23838 / WSM1271)</name>
    <dbReference type="NCBI Taxonomy" id="765698"/>
    <lineage>
        <taxon>Bacteria</taxon>
        <taxon>Pseudomonadati</taxon>
        <taxon>Pseudomonadota</taxon>
        <taxon>Alphaproteobacteria</taxon>
        <taxon>Hyphomicrobiales</taxon>
        <taxon>Phyllobacteriaceae</taxon>
        <taxon>Mesorhizobium</taxon>
    </lineage>
</organism>
<dbReference type="FunFam" id="1.20.140.10:FF:000012">
    <property type="entry name" value="Acyl-CoA dehydrogenase fadE12"/>
    <property type="match status" value="1"/>
</dbReference>
<dbReference type="EMBL" id="CP002448">
    <property type="protein sequence ID" value="ADV15209.1"/>
    <property type="molecule type" value="Genomic_DNA"/>
</dbReference>
<keyword evidence="3 5" id="KW-0285">Flavoprotein</keyword>
<dbReference type="Pfam" id="PF02770">
    <property type="entry name" value="Acyl-CoA_dh_M"/>
    <property type="match status" value="1"/>
</dbReference>
<dbReference type="InterPro" id="IPR046373">
    <property type="entry name" value="Acyl-CoA_Oxase/DH_mid-dom_sf"/>
</dbReference>
<dbReference type="Gene3D" id="1.20.140.10">
    <property type="entry name" value="Butyryl-CoA Dehydrogenase, subunit A, domain 3"/>
    <property type="match status" value="1"/>
</dbReference>
<dbReference type="InterPro" id="IPR036250">
    <property type="entry name" value="AcylCo_DH-like_C"/>
</dbReference>
<geneLocation type="plasmid" evidence="9 10">
    <name>pMESCI01</name>
</geneLocation>
<protein>
    <submittedName>
        <fullName evidence="9">Acyl-CoA dehydrogenase domain-containing protein</fullName>
    </submittedName>
</protein>
<keyword evidence="9" id="KW-0614">Plasmid</keyword>
<gene>
    <name evidence="9" type="ordered locus">Mesci_6214</name>
</gene>
<dbReference type="GO" id="GO:0050660">
    <property type="term" value="F:flavin adenine dinucleotide binding"/>
    <property type="evidence" value="ECO:0007669"/>
    <property type="project" value="InterPro"/>
</dbReference>
<feature type="domain" description="Acyl-CoA dehydrogenase/oxidase C-terminal" evidence="6">
    <location>
        <begin position="227"/>
        <end position="359"/>
    </location>
</feature>
<accession>E8TPH4</accession>
<dbReference type="SUPFAM" id="SSF47203">
    <property type="entry name" value="Acyl-CoA dehydrogenase C-terminal domain-like"/>
    <property type="match status" value="1"/>
</dbReference>
<evidence type="ECO:0000256" key="1">
    <source>
        <dbReference type="ARBA" id="ARBA00001974"/>
    </source>
</evidence>
<dbReference type="PROSITE" id="PS00072">
    <property type="entry name" value="ACYL_COA_DH_1"/>
    <property type="match status" value="1"/>
</dbReference>
<evidence type="ECO:0000259" key="6">
    <source>
        <dbReference type="Pfam" id="PF00441"/>
    </source>
</evidence>
<comment type="similarity">
    <text evidence="2 5">Belongs to the acyl-CoA dehydrogenase family.</text>
</comment>
<sequence>MEHYQDIRDAVARLCARFPGEYWRALDRDMAYPREFVEALTEAGWLSILIPEAYGGSGLPLSAAAAVLEEIQRAGCNGGACHAQMYTMGTLVRHGSEAQKQRYLPKVAAGELRLQAFGVTEPTSGTDTGALKTTAHLDGDHFVVKGQKIWTSRAEHSDLMLLLARTTPLKDGMKKTDGLSVLIVDMREAVGKGLTIRPIRTMMNHATTEVFFDDLRMPAENLIGEEGKGFRYILSGMNAERILIAAECVGDAKWFIEKSSVYAKERHVFGRAIGQNQGIQFPIARAYANMRAAELMVREALNLYEAGKNPGAEANMAKMLAADASNEAANVCIQTHGGFGFAEEYDVERKFRETRLYQVAPISTNLILSYLSEHVLGLPRSY</sequence>
<dbReference type="PANTHER" id="PTHR43884">
    <property type="entry name" value="ACYL-COA DEHYDROGENASE"/>
    <property type="match status" value="1"/>
</dbReference>
<dbReference type="AlphaFoldDB" id="E8TPH4"/>
<dbReference type="PATRIC" id="fig|765698.3.peg.160"/>
<comment type="cofactor">
    <cofactor evidence="1 5">
        <name>FAD</name>
        <dbReference type="ChEBI" id="CHEBI:57692"/>
    </cofactor>
</comment>
<dbReference type="PIRSF" id="PIRSF016578">
    <property type="entry name" value="HsaA"/>
    <property type="match status" value="1"/>
</dbReference>
<dbReference type="Proteomes" id="UP000007471">
    <property type="component" value="Plasmid pMESCI01"/>
</dbReference>
<keyword evidence="5" id="KW-0560">Oxidoreductase</keyword>
<dbReference type="InterPro" id="IPR009075">
    <property type="entry name" value="AcylCo_DH/oxidase_C"/>
</dbReference>
<dbReference type="RefSeq" id="WP_013525155.1">
    <property type="nucleotide sequence ID" value="NC_014918.1"/>
</dbReference>
<dbReference type="InterPro" id="IPR013786">
    <property type="entry name" value="AcylCoA_DH/ox_N"/>
</dbReference>
<dbReference type="HOGENOM" id="CLU_018204_0_2_5"/>
<dbReference type="GO" id="GO:0003995">
    <property type="term" value="F:acyl-CoA dehydrogenase activity"/>
    <property type="evidence" value="ECO:0007669"/>
    <property type="project" value="InterPro"/>
</dbReference>
<keyword evidence="4 5" id="KW-0274">FAD</keyword>
<dbReference type="InterPro" id="IPR006089">
    <property type="entry name" value="Acyl-CoA_DH_CS"/>
</dbReference>
<feature type="domain" description="Acyl-CoA dehydrogenase/oxidase N-terminal" evidence="8">
    <location>
        <begin position="2"/>
        <end position="111"/>
    </location>
</feature>
<evidence type="ECO:0000259" key="8">
    <source>
        <dbReference type="Pfam" id="PF02771"/>
    </source>
</evidence>
<dbReference type="FunFam" id="1.10.540.10:FF:000013">
    <property type="entry name" value="Acyl-CoA dehydrogenase"/>
    <property type="match status" value="1"/>
</dbReference>